<organism evidence="1 2">
    <name type="scientific">Gossypium arboreum</name>
    <name type="common">Tree cotton</name>
    <name type="synonym">Gossypium nanking</name>
    <dbReference type="NCBI Taxonomy" id="29729"/>
    <lineage>
        <taxon>Eukaryota</taxon>
        <taxon>Viridiplantae</taxon>
        <taxon>Streptophyta</taxon>
        <taxon>Embryophyta</taxon>
        <taxon>Tracheophyta</taxon>
        <taxon>Spermatophyta</taxon>
        <taxon>Magnoliopsida</taxon>
        <taxon>eudicotyledons</taxon>
        <taxon>Gunneridae</taxon>
        <taxon>Pentapetalae</taxon>
        <taxon>rosids</taxon>
        <taxon>malvids</taxon>
        <taxon>Malvales</taxon>
        <taxon>Malvaceae</taxon>
        <taxon>Malvoideae</taxon>
        <taxon>Gossypium</taxon>
    </lineage>
</organism>
<protein>
    <submittedName>
        <fullName evidence="1">Uncharacterized protein</fullName>
    </submittedName>
</protein>
<comment type="caution">
    <text evidence="1">The sequence shown here is derived from an EMBL/GenBank/DDBJ whole genome shotgun (WGS) entry which is preliminary data.</text>
</comment>
<dbReference type="EMBL" id="JARKNE010000043">
    <property type="protein sequence ID" value="KAK5769870.1"/>
    <property type="molecule type" value="Genomic_DNA"/>
</dbReference>
<gene>
    <name evidence="1" type="ORF">PVK06_049910</name>
</gene>
<reference evidence="1 2" key="1">
    <citation type="submission" date="2023-03" db="EMBL/GenBank/DDBJ databases">
        <title>WGS of Gossypium arboreum.</title>
        <authorList>
            <person name="Yu D."/>
        </authorList>
    </citation>
    <scope>NUCLEOTIDE SEQUENCE [LARGE SCALE GENOMIC DNA]</scope>
    <source>
        <tissue evidence="1">Leaf</tissue>
    </source>
</reference>
<name>A0ABR0M9E8_GOSAR</name>
<dbReference type="Proteomes" id="UP001358586">
    <property type="component" value="Unassembled WGS sequence"/>
</dbReference>
<accession>A0ABR0M9E8</accession>
<keyword evidence="2" id="KW-1185">Reference proteome</keyword>
<proteinExistence type="predicted"/>
<evidence type="ECO:0000313" key="1">
    <source>
        <dbReference type="EMBL" id="KAK5769870.1"/>
    </source>
</evidence>
<evidence type="ECO:0000313" key="2">
    <source>
        <dbReference type="Proteomes" id="UP001358586"/>
    </source>
</evidence>
<sequence>MEIGNSLSSSQTSDPAGEYYSLARKGTESVQLSFPVHGSLVLGISSSNRSSYICPIPPALAKKESHAMENSHGEPTASCPRSGGFLLIAVERKVYYHLPLGAKGAASAVRAVDPPAMETEQIPFSL</sequence>